<dbReference type="AlphaFoldDB" id="G5KDS2"/>
<keyword evidence="2" id="KW-1185">Reference proteome</keyword>
<dbReference type="RefSeq" id="WP_006738924.1">
    <property type="nucleotide sequence ID" value="NZ_AEUZ02000001.1"/>
</dbReference>
<dbReference type="eggNOG" id="COG0526">
    <property type="taxonomic scope" value="Bacteria"/>
</dbReference>
<dbReference type="SUPFAM" id="SSF52833">
    <property type="entry name" value="Thioredoxin-like"/>
    <property type="match status" value="1"/>
</dbReference>
<evidence type="ECO:0000313" key="2">
    <source>
        <dbReference type="Proteomes" id="UP000005388"/>
    </source>
</evidence>
<dbReference type="Proteomes" id="UP000005388">
    <property type="component" value="Unassembled WGS sequence"/>
</dbReference>
<evidence type="ECO:0000313" key="1">
    <source>
        <dbReference type="EMBL" id="EHJ56156.1"/>
    </source>
</evidence>
<protein>
    <submittedName>
        <fullName evidence="1">Bacteriocin transport accessory protein</fullName>
    </submittedName>
</protein>
<reference evidence="1 2" key="1">
    <citation type="journal article" date="2014" name="Int. J. Syst. Evol. Microbiol.">
        <title>Phylogenomics and the dynamic genome evolution of the genus Streptococcus.</title>
        <authorList>
            <consortium name="The Broad Institute Genome Sequencing Platform"/>
            <person name="Richards V.P."/>
            <person name="Palmer S.R."/>
            <person name="Pavinski Bitar P.D."/>
            <person name="Qin X."/>
            <person name="Weinstock G.M."/>
            <person name="Highlander S.K."/>
            <person name="Town C.D."/>
            <person name="Burne R.A."/>
            <person name="Stanhope M.J."/>
        </authorList>
    </citation>
    <scope>NUCLEOTIDE SEQUENCE [LARGE SCALE GENOMIC DNA]</scope>
    <source>
        <strain evidence="1 2">2285-97</strain>
    </source>
</reference>
<name>G5KDS2_9STRE</name>
<organism evidence="1 2">
    <name type="scientific">Streptococcus urinalis 2285-97</name>
    <dbReference type="NCBI Taxonomy" id="764291"/>
    <lineage>
        <taxon>Bacteria</taxon>
        <taxon>Bacillati</taxon>
        <taxon>Bacillota</taxon>
        <taxon>Bacilli</taxon>
        <taxon>Lactobacillales</taxon>
        <taxon>Streptococcaceae</taxon>
        <taxon>Streptococcus</taxon>
    </lineage>
</organism>
<gene>
    <name evidence="1" type="ORF">STRUR_1940</name>
</gene>
<dbReference type="STRING" id="764291.STRUR_1940"/>
<comment type="caution">
    <text evidence="1">The sequence shown here is derived from an EMBL/GenBank/DDBJ whole genome shotgun (WGS) entry which is preliminary data.</text>
</comment>
<dbReference type="Gene3D" id="3.40.30.10">
    <property type="entry name" value="Glutaredoxin"/>
    <property type="match status" value="1"/>
</dbReference>
<dbReference type="PROSITE" id="PS51354">
    <property type="entry name" value="GLUTAREDOXIN_2"/>
    <property type="match status" value="1"/>
</dbReference>
<dbReference type="InterPro" id="IPR046698">
    <property type="entry name" value="PedC-like"/>
</dbReference>
<accession>G5KDS2</accession>
<dbReference type="Pfam" id="PF20207">
    <property type="entry name" value="DUF6568"/>
    <property type="match status" value="1"/>
</dbReference>
<dbReference type="InterPro" id="IPR036249">
    <property type="entry name" value="Thioredoxin-like_sf"/>
</dbReference>
<sequence length="115" mass="12714">MSSFEESVAQFKEVTAKELSEKLANKEDLVAFIGRPTCPYCQRFVPKLANVIKEESIAVYYLNSGNLEDQSQIMALRNKYDVPTVPGLLVSKAGETKVVCDSSVTEPFISSFIKG</sequence>
<dbReference type="CDD" id="cd02947">
    <property type="entry name" value="TRX_family"/>
    <property type="match status" value="1"/>
</dbReference>
<proteinExistence type="predicted"/>
<dbReference type="EMBL" id="AEUZ02000001">
    <property type="protein sequence ID" value="EHJ56156.1"/>
    <property type="molecule type" value="Genomic_DNA"/>
</dbReference>